<sequence length="240" mass="26700">MLRSGGDDLVSLAGGGALAVPFPLPHEEQVLHYNIREYAKRRTVDGFRDNFGFSDPSSVAAAFADGNSQLEVSKRQVIVYSLYAPEVKSIMEARSLTVIYLVRRYAIYADKTQELQELVDIFSKVEVNIPLLRVIKYIPMYTKFLKDLCVHKKLKGTKLVSMGKTVLALIQSMPQKCKESGVFTRSCVIGDHNFVDAMLDLGVSINAMLKSIFLALGIKPLQLTGVAIQLVKRSFTHLSE</sequence>
<dbReference type="InterPro" id="IPR008011">
    <property type="entry name" value="Complex1_LYR_dom"/>
</dbReference>
<dbReference type="PANTHER" id="PTHR47158">
    <property type="entry name" value="OS08G0239000 PROTEIN"/>
    <property type="match status" value="1"/>
</dbReference>
<protein>
    <recommendedName>
        <fullName evidence="1">Complex 1 LYR protein domain-containing protein</fullName>
    </recommendedName>
</protein>
<accession>A0A8J5EX34</accession>
<dbReference type="InterPro" id="IPR021109">
    <property type="entry name" value="Peptidase_aspartic_dom_sf"/>
</dbReference>
<dbReference type="Pfam" id="PF05347">
    <property type="entry name" value="Complex1_LYR"/>
    <property type="match status" value="1"/>
</dbReference>
<name>A0A8J5EX34_ZINOF</name>
<evidence type="ECO:0000259" key="1">
    <source>
        <dbReference type="Pfam" id="PF05347"/>
    </source>
</evidence>
<gene>
    <name evidence="2" type="ORF">ZIOFF_065264</name>
</gene>
<dbReference type="GO" id="GO:0016226">
    <property type="term" value="P:iron-sulfur cluster assembly"/>
    <property type="evidence" value="ECO:0007669"/>
    <property type="project" value="InterPro"/>
</dbReference>
<dbReference type="Proteomes" id="UP000734854">
    <property type="component" value="Unassembled WGS sequence"/>
</dbReference>
<dbReference type="PANTHER" id="PTHR47158:SF1">
    <property type="entry name" value="OS08G0239000 PROTEIN"/>
    <property type="match status" value="1"/>
</dbReference>
<dbReference type="CDD" id="cd20264">
    <property type="entry name" value="Complex1_LYR_LYRM4"/>
    <property type="match status" value="1"/>
</dbReference>
<keyword evidence="3" id="KW-1185">Reference proteome</keyword>
<dbReference type="InterPro" id="IPR045297">
    <property type="entry name" value="Complex1_LYR_LYRM4"/>
</dbReference>
<dbReference type="Gene3D" id="2.40.70.10">
    <property type="entry name" value="Acid Proteases"/>
    <property type="match status" value="1"/>
</dbReference>
<organism evidence="2 3">
    <name type="scientific">Zingiber officinale</name>
    <name type="common">Ginger</name>
    <name type="synonym">Amomum zingiber</name>
    <dbReference type="NCBI Taxonomy" id="94328"/>
    <lineage>
        <taxon>Eukaryota</taxon>
        <taxon>Viridiplantae</taxon>
        <taxon>Streptophyta</taxon>
        <taxon>Embryophyta</taxon>
        <taxon>Tracheophyta</taxon>
        <taxon>Spermatophyta</taxon>
        <taxon>Magnoliopsida</taxon>
        <taxon>Liliopsida</taxon>
        <taxon>Zingiberales</taxon>
        <taxon>Zingiberaceae</taxon>
        <taxon>Zingiber</taxon>
    </lineage>
</organism>
<evidence type="ECO:0000313" key="3">
    <source>
        <dbReference type="Proteomes" id="UP000734854"/>
    </source>
</evidence>
<dbReference type="EMBL" id="JACMSC010000018">
    <property type="protein sequence ID" value="KAG6476029.1"/>
    <property type="molecule type" value="Genomic_DNA"/>
</dbReference>
<evidence type="ECO:0000313" key="2">
    <source>
        <dbReference type="EMBL" id="KAG6476029.1"/>
    </source>
</evidence>
<feature type="domain" description="Complex 1 LYR protein" evidence="1">
    <location>
        <begin position="31"/>
        <end position="72"/>
    </location>
</feature>
<proteinExistence type="predicted"/>
<comment type="caution">
    <text evidence="2">The sequence shown here is derived from an EMBL/GenBank/DDBJ whole genome shotgun (WGS) entry which is preliminary data.</text>
</comment>
<dbReference type="AlphaFoldDB" id="A0A8J5EX34"/>
<reference evidence="2 3" key="1">
    <citation type="submission" date="2020-08" db="EMBL/GenBank/DDBJ databases">
        <title>Plant Genome Project.</title>
        <authorList>
            <person name="Zhang R.-G."/>
        </authorList>
    </citation>
    <scope>NUCLEOTIDE SEQUENCE [LARGE SCALE GENOMIC DNA]</scope>
    <source>
        <tissue evidence="2">Rhizome</tissue>
    </source>
</reference>